<organism evidence="4 5">
    <name type="scientific">Terrabacter carboxydivorans</name>
    <dbReference type="NCBI Taxonomy" id="619730"/>
    <lineage>
        <taxon>Bacteria</taxon>
        <taxon>Bacillati</taxon>
        <taxon>Actinomycetota</taxon>
        <taxon>Actinomycetes</taxon>
        <taxon>Micrococcales</taxon>
        <taxon>Intrasporangiaceae</taxon>
        <taxon>Terrabacter</taxon>
    </lineage>
</organism>
<dbReference type="EMBL" id="BAAARE010000001">
    <property type="protein sequence ID" value="GAA2468190.1"/>
    <property type="molecule type" value="Genomic_DNA"/>
</dbReference>
<dbReference type="Proteomes" id="UP001500730">
    <property type="component" value="Unassembled WGS sequence"/>
</dbReference>
<dbReference type="PROSITE" id="PS00934">
    <property type="entry name" value="GLYOXALASE_I_1"/>
    <property type="match status" value="1"/>
</dbReference>
<dbReference type="PANTHER" id="PTHR43048">
    <property type="entry name" value="METHYLMALONYL-COA EPIMERASE"/>
    <property type="match status" value="1"/>
</dbReference>
<dbReference type="SUPFAM" id="SSF54593">
    <property type="entry name" value="Glyoxalase/Bleomycin resistance protein/Dihydroxybiphenyl dioxygenase"/>
    <property type="match status" value="1"/>
</dbReference>
<evidence type="ECO:0000259" key="3">
    <source>
        <dbReference type="PROSITE" id="PS51819"/>
    </source>
</evidence>
<protein>
    <recommendedName>
        <fullName evidence="3">VOC domain-containing protein</fullName>
    </recommendedName>
</protein>
<gene>
    <name evidence="4" type="ORF">GCM10009858_01760</name>
</gene>
<accession>A0ABP5XTW6</accession>
<feature type="compositionally biased region" description="Pro residues" evidence="2">
    <location>
        <begin position="190"/>
        <end position="201"/>
    </location>
</feature>
<dbReference type="PROSITE" id="PS51819">
    <property type="entry name" value="VOC"/>
    <property type="match status" value="1"/>
</dbReference>
<dbReference type="PANTHER" id="PTHR43048:SF5">
    <property type="entry name" value="BLR5325 PROTEIN"/>
    <property type="match status" value="1"/>
</dbReference>
<reference evidence="5" key="1">
    <citation type="journal article" date="2019" name="Int. J. Syst. Evol. Microbiol.">
        <title>The Global Catalogue of Microorganisms (GCM) 10K type strain sequencing project: providing services to taxonomists for standard genome sequencing and annotation.</title>
        <authorList>
            <consortium name="The Broad Institute Genomics Platform"/>
            <consortium name="The Broad Institute Genome Sequencing Center for Infectious Disease"/>
            <person name="Wu L."/>
            <person name="Ma J."/>
        </authorList>
    </citation>
    <scope>NUCLEOTIDE SEQUENCE [LARGE SCALE GENOMIC DNA]</scope>
    <source>
        <strain evidence="5">JCM 16259</strain>
    </source>
</reference>
<sequence length="201" mass="21851">MGSQLQAVHHVGLVVTDLDRSIWFYHDVLGLPFANEPTPWFDGPDLEKGVGVPGARLRQVCFWVGEHSMMELIEYANGPATSTRPIPNNHLGAAHVCFRVADVRATKADLEARGVTFYSDVNVVDSGPLAGWRWVYFSDPDGMALELVEVAYYLAEEREAAAAAYLLGRPPRPPEAPEAPEAHPTDVGDAPPPTVPATPAR</sequence>
<dbReference type="InterPro" id="IPR029068">
    <property type="entry name" value="Glyas_Bleomycin-R_OHBP_Dase"/>
</dbReference>
<dbReference type="Gene3D" id="3.10.180.10">
    <property type="entry name" value="2,3-Dihydroxybiphenyl 1,2-Dioxygenase, domain 1"/>
    <property type="match status" value="1"/>
</dbReference>
<keyword evidence="5" id="KW-1185">Reference proteome</keyword>
<dbReference type="InterPro" id="IPR018146">
    <property type="entry name" value="Glyoxalase_1_CS"/>
</dbReference>
<evidence type="ECO:0000313" key="4">
    <source>
        <dbReference type="EMBL" id="GAA2468190.1"/>
    </source>
</evidence>
<dbReference type="RefSeq" id="WP_344252227.1">
    <property type="nucleotide sequence ID" value="NZ_BAAARE010000001.1"/>
</dbReference>
<keyword evidence="1" id="KW-0479">Metal-binding</keyword>
<dbReference type="InterPro" id="IPR004360">
    <property type="entry name" value="Glyas_Fos-R_dOase_dom"/>
</dbReference>
<dbReference type="Pfam" id="PF00903">
    <property type="entry name" value="Glyoxalase"/>
    <property type="match status" value="1"/>
</dbReference>
<dbReference type="InterPro" id="IPR051785">
    <property type="entry name" value="MMCE/EMCE_epimerase"/>
</dbReference>
<evidence type="ECO:0000256" key="1">
    <source>
        <dbReference type="ARBA" id="ARBA00022723"/>
    </source>
</evidence>
<proteinExistence type="predicted"/>
<comment type="caution">
    <text evidence="4">The sequence shown here is derived from an EMBL/GenBank/DDBJ whole genome shotgun (WGS) entry which is preliminary data.</text>
</comment>
<evidence type="ECO:0000256" key="2">
    <source>
        <dbReference type="SAM" id="MobiDB-lite"/>
    </source>
</evidence>
<feature type="domain" description="VOC" evidence="3">
    <location>
        <begin position="7"/>
        <end position="150"/>
    </location>
</feature>
<evidence type="ECO:0000313" key="5">
    <source>
        <dbReference type="Proteomes" id="UP001500730"/>
    </source>
</evidence>
<dbReference type="InterPro" id="IPR037523">
    <property type="entry name" value="VOC_core"/>
</dbReference>
<name>A0ABP5XTW6_9MICO</name>
<feature type="region of interest" description="Disordered" evidence="2">
    <location>
        <begin position="166"/>
        <end position="201"/>
    </location>
</feature>